<evidence type="ECO:0000256" key="6">
    <source>
        <dbReference type="SAM" id="Phobius"/>
    </source>
</evidence>
<feature type="region of interest" description="Disordered" evidence="5">
    <location>
        <begin position="90"/>
        <end position="127"/>
    </location>
</feature>
<evidence type="ECO:0000313" key="7">
    <source>
        <dbReference type="EMBL" id="CAH0405830.1"/>
    </source>
</evidence>
<dbReference type="EMBL" id="OU963898">
    <property type="protein sequence ID" value="CAH0405830.1"/>
    <property type="molecule type" value="Genomic_DNA"/>
</dbReference>
<keyword evidence="2 6" id="KW-0812">Transmembrane</keyword>
<dbReference type="Proteomes" id="UP001153292">
    <property type="component" value="Chromosome 5"/>
</dbReference>
<accession>A0ABN8BDV5</accession>
<evidence type="ECO:0008006" key="9">
    <source>
        <dbReference type="Google" id="ProtNLM"/>
    </source>
</evidence>
<feature type="transmembrane region" description="Helical" evidence="6">
    <location>
        <begin position="183"/>
        <end position="204"/>
    </location>
</feature>
<feature type="compositionally biased region" description="Acidic residues" evidence="5">
    <location>
        <begin position="107"/>
        <end position="118"/>
    </location>
</feature>
<dbReference type="InterPro" id="IPR038599">
    <property type="entry name" value="LAP1C-like_C_sf"/>
</dbReference>
<proteinExistence type="predicted"/>
<evidence type="ECO:0000256" key="4">
    <source>
        <dbReference type="ARBA" id="ARBA00023136"/>
    </source>
</evidence>
<dbReference type="Gene3D" id="3.40.50.12190">
    <property type="match status" value="1"/>
</dbReference>
<evidence type="ECO:0000256" key="3">
    <source>
        <dbReference type="ARBA" id="ARBA00022989"/>
    </source>
</evidence>
<keyword evidence="4 6" id="KW-0472">Membrane</keyword>
<evidence type="ECO:0000256" key="2">
    <source>
        <dbReference type="ARBA" id="ARBA00022692"/>
    </source>
</evidence>
<name>A0ABN8BDV5_CHISP</name>
<evidence type="ECO:0000313" key="8">
    <source>
        <dbReference type="Proteomes" id="UP001153292"/>
    </source>
</evidence>
<evidence type="ECO:0000256" key="5">
    <source>
        <dbReference type="SAM" id="MobiDB-lite"/>
    </source>
</evidence>
<organism evidence="7 8">
    <name type="scientific">Chilo suppressalis</name>
    <name type="common">Asiatic rice borer moth</name>
    <dbReference type="NCBI Taxonomy" id="168631"/>
    <lineage>
        <taxon>Eukaryota</taxon>
        <taxon>Metazoa</taxon>
        <taxon>Ecdysozoa</taxon>
        <taxon>Arthropoda</taxon>
        <taxon>Hexapoda</taxon>
        <taxon>Insecta</taxon>
        <taxon>Pterygota</taxon>
        <taxon>Neoptera</taxon>
        <taxon>Endopterygota</taxon>
        <taxon>Lepidoptera</taxon>
        <taxon>Glossata</taxon>
        <taxon>Ditrysia</taxon>
        <taxon>Pyraloidea</taxon>
        <taxon>Crambidae</taxon>
        <taxon>Crambinae</taxon>
        <taxon>Chilo</taxon>
    </lineage>
</organism>
<comment type="subcellular location">
    <subcellularLocation>
        <location evidence="1">Membrane</location>
    </subcellularLocation>
</comment>
<dbReference type="PANTHER" id="PTHR18843:SF7">
    <property type="entry name" value="LAMINA-ASSOCIATED POLYPEPTIDE 1B ISOFORM 1-RELATED"/>
    <property type="match status" value="1"/>
</dbReference>
<dbReference type="InterPro" id="IPR008662">
    <property type="entry name" value="TOIP1/2"/>
</dbReference>
<keyword evidence="3 6" id="KW-1133">Transmembrane helix</keyword>
<protein>
    <recommendedName>
        <fullName evidence="9">Cyclin N-terminal domain-containing protein</fullName>
    </recommendedName>
</protein>
<sequence>MRNLIKNLRERKLMSDQIVLGTGGPPYEPSARKSIHNHENCIFAECNHKMGHYGLKKRREQQRIESSSQPSQDQGVDEVDNVMSKFARQSSPLCVSKNRRRNSLSAPDDDDFENDSDSDGFAHQSLPSDFYKVHNDSSLSPTKTRKKSNKYLHSSLDERYLQPNQEFSYKEQTKQKNRKFQNVLLPICGLVTLVAAIYGGIYLYKPQDEDTNVYDESKFYQEISDLGDKYQISEHSLLELQTGLSTISKRNDSGSFIFVYNERFVKFDPFQFNNFIEDIAITAAKYLRNSSRSAHPTIVQSTKLKMKTHSELMNTYRNEVAKTGVLLIKDIDMIPSSLAMAFHYFCDEYNPLVSKAAIFFTLNLERCTGNQKSIYMNIEKCLAEKWNTVPRDNIKPLLARVVNVVIDLNGIS</sequence>
<gene>
    <name evidence="7" type="ORF">CHILSU_LOCUS9200</name>
</gene>
<keyword evidence="8" id="KW-1185">Reference proteome</keyword>
<reference evidence="7" key="1">
    <citation type="submission" date="2021-12" db="EMBL/GenBank/DDBJ databases">
        <authorList>
            <person name="King R."/>
        </authorList>
    </citation>
    <scope>NUCLEOTIDE SEQUENCE</scope>
</reference>
<evidence type="ECO:0000256" key="1">
    <source>
        <dbReference type="ARBA" id="ARBA00004370"/>
    </source>
</evidence>
<dbReference type="PANTHER" id="PTHR18843">
    <property type="entry name" value="TORSIN-1A-INTERACTING PROTEIN"/>
    <property type="match status" value="1"/>
</dbReference>